<comment type="caution">
    <text evidence="2">The sequence shown here is derived from an EMBL/GenBank/DDBJ whole genome shotgun (WGS) entry which is preliminary data.</text>
</comment>
<name>A0ABD1MF75_9FABA</name>
<feature type="region of interest" description="Disordered" evidence="1">
    <location>
        <begin position="15"/>
        <end position="35"/>
    </location>
</feature>
<evidence type="ECO:0000256" key="1">
    <source>
        <dbReference type="SAM" id="MobiDB-lite"/>
    </source>
</evidence>
<accession>A0ABD1MF75</accession>
<evidence type="ECO:0000313" key="3">
    <source>
        <dbReference type="Proteomes" id="UP001603857"/>
    </source>
</evidence>
<gene>
    <name evidence="2" type="ORF">Fmac_015666</name>
</gene>
<reference evidence="2 3" key="1">
    <citation type="submission" date="2024-08" db="EMBL/GenBank/DDBJ databases">
        <title>Insights into the chromosomal genome structure of Flemingia macrophylla.</title>
        <authorList>
            <person name="Ding Y."/>
            <person name="Zhao Y."/>
            <person name="Bi W."/>
            <person name="Wu M."/>
            <person name="Zhao G."/>
            <person name="Gong Y."/>
            <person name="Li W."/>
            <person name="Zhang P."/>
        </authorList>
    </citation>
    <scope>NUCLEOTIDE SEQUENCE [LARGE SCALE GENOMIC DNA]</scope>
    <source>
        <strain evidence="2">DYQJB</strain>
        <tissue evidence="2">Leaf</tissue>
    </source>
</reference>
<proteinExistence type="predicted"/>
<dbReference type="EMBL" id="JBGMDY010000005">
    <property type="protein sequence ID" value="KAL2334453.1"/>
    <property type="molecule type" value="Genomic_DNA"/>
</dbReference>
<protein>
    <submittedName>
        <fullName evidence="2">Uncharacterized protein</fullName>
    </submittedName>
</protein>
<organism evidence="2 3">
    <name type="scientific">Flemingia macrophylla</name>
    <dbReference type="NCBI Taxonomy" id="520843"/>
    <lineage>
        <taxon>Eukaryota</taxon>
        <taxon>Viridiplantae</taxon>
        <taxon>Streptophyta</taxon>
        <taxon>Embryophyta</taxon>
        <taxon>Tracheophyta</taxon>
        <taxon>Spermatophyta</taxon>
        <taxon>Magnoliopsida</taxon>
        <taxon>eudicotyledons</taxon>
        <taxon>Gunneridae</taxon>
        <taxon>Pentapetalae</taxon>
        <taxon>rosids</taxon>
        <taxon>fabids</taxon>
        <taxon>Fabales</taxon>
        <taxon>Fabaceae</taxon>
        <taxon>Papilionoideae</taxon>
        <taxon>50 kb inversion clade</taxon>
        <taxon>NPAAA clade</taxon>
        <taxon>indigoferoid/millettioid clade</taxon>
        <taxon>Phaseoleae</taxon>
        <taxon>Flemingia</taxon>
    </lineage>
</organism>
<keyword evidence="3" id="KW-1185">Reference proteome</keyword>
<evidence type="ECO:0000313" key="2">
    <source>
        <dbReference type="EMBL" id="KAL2334453.1"/>
    </source>
</evidence>
<dbReference type="Proteomes" id="UP001603857">
    <property type="component" value="Unassembled WGS sequence"/>
</dbReference>
<dbReference type="AlphaFoldDB" id="A0ABD1MF75"/>
<sequence length="56" mass="6111">MSIPFQGNQNVVHVEGTTEGGETSTYNDDDPPRGALLEMIEPCNDGFYPSGLPQRQ</sequence>